<evidence type="ECO:0000256" key="3">
    <source>
        <dbReference type="ARBA" id="ARBA00023163"/>
    </source>
</evidence>
<evidence type="ECO:0000259" key="4">
    <source>
        <dbReference type="PROSITE" id="PS51118"/>
    </source>
</evidence>
<proteinExistence type="predicted"/>
<dbReference type="InterPro" id="IPR002577">
    <property type="entry name" value="HTH_HxlR"/>
</dbReference>
<dbReference type="PROSITE" id="PS51118">
    <property type="entry name" value="HTH_HXLR"/>
    <property type="match status" value="1"/>
</dbReference>
<keyword evidence="3" id="KW-0804">Transcription</keyword>
<dbReference type="EMBL" id="LK995468">
    <property type="protein sequence ID" value="CED90147.1"/>
    <property type="molecule type" value="Genomic_DNA"/>
</dbReference>
<evidence type="ECO:0000256" key="2">
    <source>
        <dbReference type="ARBA" id="ARBA00023125"/>
    </source>
</evidence>
<feature type="domain" description="HTH hxlR-type" evidence="4">
    <location>
        <begin position="53"/>
        <end position="151"/>
    </location>
</feature>
<evidence type="ECO:0000313" key="5">
    <source>
        <dbReference type="EMBL" id="CED90147.1"/>
    </source>
</evidence>
<dbReference type="AlphaFoldDB" id="A0A1L7R8Q6"/>
<dbReference type="InterPro" id="IPR036390">
    <property type="entry name" value="WH_DNA-bd_sf"/>
</dbReference>
<organism evidence="5">
    <name type="scientific">Actinomyces succiniciruminis</name>
    <dbReference type="NCBI Taxonomy" id="1522002"/>
    <lineage>
        <taxon>Bacteria</taxon>
        <taxon>Bacillati</taxon>
        <taxon>Actinomycetota</taxon>
        <taxon>Actinomycetes</taxon>
        <taxon>Actinomycetales</taxon>
        <taxon>Actinomycetaceae</taxon>
        <taxon>Actinomyces</taxon>
    </lineage>
</organism>
<protein>
    <submittedName>
        <fullName evidence="5">Transcriptional regulator, HxlR</fullName>
    </submittedName>
</protein>
<gene>
    <name evidence="5" type="ORF">AAM4_0252</name>
</gene>
<dbReference type="PANTHER" id="PTHR33204:SF37">
    <property type="entry name" value="HTH-TYPE TRANSCRIPTIONAL REGULATOR YODB"/>
    <property type="match status" value="1"/>
</dbReference>
<dbReference type="Pfam" id="PF01638">
    <property type="entry name" value="HxlR"/>
    <property type="match status" value="1"/>
</dbReference>
<accession>A0A1L7R8Q6</accession>
<keyword evidence="1" id="KW-0805">Transcription regulation</keyword>
<keyword evidence="2" id="KW-0238">DNA-binding</keyword>
<sequence length="166" mass="17528">MESLVSHSIDAAAPAAAGMGAAPAAETVQAVPTTTGTTAGRPLAAYDVLSPDCPSRTVLRHVVDRWTPLIVAVLAQRPRRFGELRQAVGGVTPKVLAQTLRSMERDGLVLREQTPGVPPRVDYTLTPLGAGLADPIAALRAWAEGNAAQVLANRESYDRAHLHPEE</sequence>
<dbReference type="InterPro" id="IPR036388">
    <property type="entry name" value="WH-like_DNA-bd_sf"/>
</dbReference>
<name>A0A1L7R8Q6_9ACTO</name>
<reference evidence="5" key="1">
    <citation type="submission" date="2014-07" db="EMBL/GenBank/DDBJ databases">
        <authorList>
            <person name="Zhang J.E."/>
            <person name="Yang H."/>
            <person name="Guo J."/>
            <person name="Deng Z."/>
            <person name="Luo H."/>
            <person name="Luo M."/>
            <person name="Zhao B."/>
        </authorList>
    </citation>
    <scope>NUCLEOTIDE SEQUENCE</scope>
    <source>
        <strain evidence="5">AM4</strain>
    </source>
</reference>
<dbReference type="Gene3D" id="1.10.10.10">
    <property type="entry name" value="Winged helix-like DNA-binding domain superfamily/Winged helix DNA-binding domain"/>
    <property type="match status" value="1"/>
</dbReference>
<dbReference type="SUPFAM" id="SSF46785">
    <property type="entry name" value="Winged helix' DNA-binding domain"/>
    <property type="match status" value="1"/>
</dbReference>
<dbReference type="PANTHER" id="PTHR33204">
    <property type="entry name" value="TRANSCRIPTIONAL REGULATOR, MARR FAMILY"/>
    <property type="match status" value="1"/>
</dbReference>
<evidence type="ECO:0000256" key="1">
    <source>
        <dbReference type="ARBA" id="ARBA00023015"/>
    </source>
</evidence>
<dbReference type="GO" id="GO:0003677">
    <property type="term" value="F:DNA binding"/>
    <property type="evidence" value="ECO:0007669"/>
    <property type="project" value="UniProtKB-KW"/>
</dbReference>